<dbReference type="Pfam" id="PF14833">
    <property type="entry name" value="NAD_binding_11"/>
    <property type="match status" value="1"/>
</dbReference>
<gene>
    <name evidence="6" type="ORF">ACFQS1_20175</name>
</gene>
<comment type="caution">
    <text evidence="6">The sequence shown here is derived from an EMBL/GenBank/DDBJ whole genome shotgun (WGS) entry which is preliminary data.</text>
</comment>
<evidence type="ECO:0000259" key="4">
    <source>
        <dbReference type="Pfam" id="PF03446"/>
    </source>
</evidence>
<protein>
    <submittedName>
        <fullName evidence="6">NAD(P)-dependent oxidoreductase</fullName>
        <ecNumber evidence="6">1.1.-.-</ecNumber>
    </submittedName>
</protein>
<accession>A0ABW2HUL7</accession>
<evidence type="ECO:0000256" key="3">
    <source>
        <dbReference type="ARBA" id="ARBA00023027"/>
    </source>
</evidence>
<keyword evidence="7" id="KW-1185">Reference proteome</keyword>
<name>A0ABW2HUL7_9ACTN</name>
<dbReference type="SUPFAM" id="SSF48179">
    <property type="entry name" value="6-phosphogluconate dehydrogenase C-terminal domain-like"/>
    <property type="match status" value="1"/>
</dbReference>
<dbReference type="GO" id="GO:0016491">
    <property type="term" value="F:oxidoreductase activity"/>
    <property type="evidence" value="ECO:0007669"/>
    <property type="project" value="UniProtKB-KW"/>
</dbReference>
<dbReference type="PANTHER" id="PTHR43580:SF2">
    <property type="entry name" value="CYTOKINE-LIKE NUCLEAR FACTOR N-PAC"/>
    <property type="match status" value="1"/>
</dbReference>
<dbReference type="InterPro" id="IPR008927">
    <property type="entry name" value="6-PGluconate_DH-like_C_sf"/>
</dbReference>
<dbReference type="InterPro" id="IPR036291">
    <property type="entry name" value="NAD(P)-bd_dom_sf"/>
</dbReference>
<dbReference type="PIRSF" id="PIRSF000103">
    <property type="entry name" value="HIBADH"/>
    <property type="match status" value="1"/>
</dbReference>
<dbReference type="Proteomes" id="UP001596548">
    <property type="component" value="Unassembled WGS sequence"/>
</dbReference>
<evidence type="ECO:0000256" key="1">
    <source>
        <dbReference type="ARBA" id="ARBA00009080"/>
    </source>
</evidence>
<evidence type="ECO:0000256" key="2">
    <source>
        <dbReference type="ARBA" id="ARBA00023002"/>
    </source>
</evidence>
<proteinExistence type="inferred from homology"/>
<keyword evidence="2 6" id="KW-0560">Oxidoreductase</keyword>
<dbReference type="EMBL" id="JBHTBJ010000014">
    <property type="protein sequence ID" value="MFC7276316.1"/>
    <property type="molecule type" value="Genomic_DNA"/>
</dbReference>
<feature type="domain" description="6-phosphogluconate dehydrogenase NADP-binding" evidence="4">
    <location>
        <begin position="6"/>
        <end position="159"/>
    </location>
</feature>
<dbReference type="SUPFAM" id="SSF51735">
    <property type="entry name" value="NAD(P)-binding Rossmann-fold domains"/>
    <property type="match status" value="1"/>
</dbReference>
<dbReference type="Pfam" id="PF03446">
    <property type="entry name" value="NAD_binding_2"/>
    <property type="match status" value="1"/>
</dbReference>
<comment type="similarity">
    <text evidence="1">Belongs to the HIBADH-related family.</text>
</comment>
<dbReference type="RefSeq" id="WP_378970493.1">
    <property type="nucleotide sequence ID" value="NZ_JBHTBJ010000014.1"/>
</dbReference>
<dbReference type="InterPro" id="IPR015815">
    <property type="entry name" value="HIBADH-related"/>
</dbReference>
<evidence type="ECO:0000313" key="6">
    <source>
        <dbReference type="EMBL" id="MFC7276316.1"/>
    </source>
</evidence>
<feature type="domain" description="3-hydroxyisobutyrate dehydrogenase-like NAD-binding" evidence="5">
    <location>
        <begin position="167"/>
        <end position="282"/>
    </location>
</feature>
<evidence type="ECO:0000313" key="7">
    <source>
        <dbReference type="Proteomes" id="UP001596548"/>
    </source>
</evidence>
<dbReference type="Gene3D" id="3.40.50.720">
    <property type="entry name" value="NAD(P)-binding Rossmann-like Domain"/>
    <property type="match status" value="1"/>
</dbReference>
<dbReference type="Gene3D" id="1.10.1040.10">
    <property type="entry name" value="N-(1-d-carboxylethyl)-l-norvaline Dehydrogenase, domain 2"/>
    <property type="match status" value="1"/>
</dbReference>
<dbReference type="EC" id="1.1.-.-" evidence="6"/>
<dbReference type="PANTHER" id="PTHR43580">
    <property type="entry name" value="OXIDOREDUCTASE GLYR1-RELATED"/>
    <property type="match status" value="1"/>
</dbReference>
<organism evidence="6 7">
    <name type="scientific">Paractinoplanes rhizophilus</name>
    <dbReference type="NCBI Taxonomy" id="1416877"/>
    <lineage>
        <taxon>Bacteria</taxon>
        <taxon>Bacillati</taxon>
        <taxon>Actinomycetota</taxon>
        <taxon>Actinomycetes</taxon>
        <taxon>Micromonosporales</taxon>
        <taxon>Micromonosporaceae</taxon>
        <taxon>Paractinoplanes</taxon>
    </lineage>
</organism>
<dbReference type="InterPro" id="IPR029154">
    <property type="entry name" value="HIBADH-like_NADP-bd"/>
</dbReference>
<evidence type="ECO:0000259" key="5">
    <source>
        <dbReference type="Pfam" id="PF14833"/>
    </source>
</evidence>
<reference evidence="7" key="1">
    <citation type="journal article" date="2019" name="Int. J. Syst. Evol. Microbiol.">
        <title>The Global Catalogue of Microorganisms (GCM) 10K type strain sequencing project: providing services to taxonomists for standard genome sequencing and annotation.</title>
        <authorList>
            <consortium name="The Broad Institute Genomics Platform"/>
            <consortium name="The Broad Institute Genome Sequencing Center for Infectious Disease"/>
            <person name="Wu L."/>
            <person name="Ma J."/>
        </authorList>
    </citation>
    <scope>NUCLEOTIDE SEQUENCE [LARGE SCALE GENOMIC DNA]</scope>
    <source>
        <strain evidence="7">XZYJT-10</strain>
    </source>
</reference>
<sequence>MSEGLKVAVLGAGIMGAAMAKNIATAGHTVTVWNRSPEKAEATGLPTAATPAEAVRHADVVLTMLFDGETVREVIEQAAGSLRPGTYWIQSTTSSPADVAKLAAAAAERGVIFFDAPVLGTRQPAEAGQLSVLAAGPAQYRSAVQPIFDAVGARTVWTGDDAADASATKLKLVANSWVLAVTHGAAETLALATGLGVAPDAFFQLIAGGPLDMGYLHAKSQLILEDRLTPASFAVGTAEKDARLIVEAGQDNGVRLDVAAAGAERFRRAGEKGHSDADMAASYFASFD</sequence>
<dbReference type="InterPro" id="IPR006115">
    <property type="entry name" value="6PGDH_NADP-bd"/>
</dbReference>
<dbReference type="InterPro" id="IPR013328">
    <property type="entry name" value="6PGD_dom2"/>
</dbReference>
<keyword evidence="3" id="KW-0520">NAD</keyword>
<dbReference type="InterPro" id="IPR051265">
    <property type="entry name" value="HIBADH-related_NP60_sf"/>
</dbReference>